<comment type="caution">
    <text evidence="1">The sequence shown here is derived from an EMBL/GenBank/DDBJ whole genome shotgun (WGS) entry which is preliminary data.</text>
</comment>
<name>A0A0V8DMB2_LACLL</name>
<proteinExistence type="predicted"/>
<dbReference type="EMBL" id="LKLS01000208">
    <property type="protein sequence ID" value="KSU14679.1"/>
    <property type="molecule type" value="Genomic_DNA"/>
</dbReference>
<sequence>MNKNNLNKINDISSEIAKIDRFIESYCRAPRTIGLNIYKQDKFLGMELKPYGFLENIEFAIPSELNRKLIDLIVEYRESLVAEQEKLWGKNDRQTNIAGQ</sequence>
<dbReference type="RefSeq" id="WP_058225400.1">
    <property type="nucleotide sequence ID" value="NZ_LKLS01000208.1"/>
</dbReference>
<organism evidence="1 2">
    <name type="scientific">Lactococcus lactis subsp. lactis</name>
    <name type="common">Streptococcus lactis</name>
    <dbReference type="NCBI Taxonomy" id="1360"/>
    <lineage>
        <taxon>Bacteria</taxon>
        <taxon>Bacillati</taxon>
        <taxon>Bacillota</taxon>
        <taxon>Bacilli</taxon>
        <taxon>Lactobacillales</taxon>
        <taxon>Streptococcaceae</taxon>
        <taxon>Lactococcus</taxon>
    </lineage>
</organism>
<reference evidence="2" key="1">
    <citation type="submission" date="2015-10" db="EMBL/GenBank/DDBJ databases">
        <title>Draft Genome Sequences of 11 Lactococcus lactis subspecies cremoris strains.</title>
        <authorList>
            <person name="Wels M."/>
            <person name="Backus L."/>
            <person name="Boekhorst J."/>
            <person name="Dijkstra A."/>
            <person name="Beerthuizen M."/>
            <person name="Kelly W."/>
            <person name="Siezen R."/>
            <person name="Bachmann H."/>
            <person name="Van Hijum S."/>
        </authorList>
    </citation>
    <scope>NUCLEOTIDE SEQUENCE [LARGE SCALE GENOMIC DNA]</scope>
    <source>
        <strain evidence="2">LMG9449</strain>
    </source>
</reference>
<accession>A0A0V8DMB2</accession>
<evidence type="ECO:0000313" key="1">
    <source>
        <dbReference type="EMBL" id="KSU14679.1"/>
    </source>
</evidence>
<dbReference type="PATRIC" id="fig|1360.109.peg.1616"/>
<evidence type="ECO:0000313" key="2">
    <source>
        <dbReference type="Proteomes" id="UP000053612"/>
    </source>
</evidence>
<gene>
    <name evidence="1" type="ORF">LMG9449_2519</name>
</gene>
<dbReference type="AlphaFoldDB" id="A0A0V8DMB2"/>
<protein>
    <submittedName>
        <fullName evidence="1">Uncharacterized protein</fullName>
    </submittedName>
</protein>
<dbReference type="Proteomes" id="UP000053612">
    <property type="component" value="Unassembled WGS sequence"/>
</dbReference>